<reference evidence="5" key="1">
    <citation type="submission" date="2020-12" db="EMBL/GenBank/DDBJ databases">
        <title>Methylobrevis albus sp. nov., isolated from fresh water lack sediment.</title>
        <authorList>
            <person name="Zou Q."/>
        </authorList>
    </citation>
    <scope>NUCLEOTIDE SEQUENCE</scope>
    <source>
        <strain evidence="5">L22</strain>
    </source>
</reference>
<proteinExistence type="predicted"/>
<evidence type="ECO:0000313" key="6">
    <source>
        <dbReference type="Proteomes" id="UP000631694"/>
    </source>
</evidence>
<evidence type="ECO:0000313" key="5">
    <source>
        <dbReference type="EMBL" id="MBH0238500.1"/>
    </source>
</evidence>
<evidence type="ECO:0000256" key="3">
    <source>
        <dbReference type="ARBA" id="ARBA00022898"/>
    </source>
</evidence>
<dbReference type="InterPro" id="IPR015424">
    <property type="entry name" value="PyrdxlP-dep_Trfase"/>
</dbReference>
<dbReference type="InterPro" id="IPR050087">
    <property type="entry name" value="AON_synthase_class-II"/>
</dbReference>
<keyword evidence="2" id="KW-0808">Transferase</keyword>
<name>A0A931I1I4_9HYPH</name>
<dbReference type="Gene3D" id="3.40.640.10">
    <property type="entry name" value="Type I PLP-dependent aspartate aminotransferase-like (Major domain)"/>
    <property type="match status" value="1"/>
</dbReference>
<dbReference type="PANTHER" id="PTHR13693">
    <property type="entry name" value="CLASS II AMINOTRANSFERASE/8-AMINO-7-OXONONANOATE SYNTHASE"/>
    <property type="match status" value="1"/>
</dbReference>
<dbReference type="Gene3D" id="3.90.1150.10">
    <property type="entry name" value="Aspartate Aminotransferase, domain 1"/>
    <property type="match status" value="1"/>
</dbReference>
<organism evidence="5 6">
    <name type="scientific">Methylobrevis albus</name>
    <dbReference type="NCBI Taxonomy" id="2793297"/>
    <lineage>
        <taxon>Bacteria</taxon>
        <taxon>Pseudomonadati</taxon>
        <taxon>Pseudomonadota</taxon>
        <taxon>Alphaproteobacteria</taxon>
        <taxon>Hyphomicrobiales</taxon>
        <taxon>Pleomorphomonadaceae</taxon>
        <taxon>Methylobrevis</taxon>
    </lineage>
</organism>
<dbReference type="RefSeq" id="WP_197311565.1">
    <property type="nucleotide sequence ID" value="NZ_JADZLT010000050.1"/>
</dbReference>
<keyword evidence="3" id="KW-0663">Pyridoxal phosphate</keyword>
<dbReference type="AlphaFoldDB" id="A0A931I1I4"/>
<accession>A0A931I1I4</accession>
<feature type="domain" description="Aminotransferase class I/classII large" evidence="4">
    <location>
        <begin position="33"/>
        <end position="360"/>
    </location>
</feature>
<dbReference type="InterPro" id="IPR004839">
    <property type="entry name" value="Aminotransferase_I/II_large"/>
</dbReference>
<dbReference type="SUPFAM" id="SSF53383">
    <property type="entry name" value="PLP-dependent transferases"/>
    <property type="match status" value="1"/>
</dbReference>
<keyword evidence="6" id="KW-1185">Reference proteome</keyword>
<gene>
    <name evidence="5" type="ORF">I5731_11755</name>
</gene>
<dbReference type="GO" id="GO:0009102">
    <property type="term" value="P:biotin biosynthetic process"/>
    <property type="evidence" value="ECO:0007669"/>
    <property type="project" value="TreeGrafter"/>
</dbReference>
<dbReference type="InterPro" id="IPR015422">
    <property type="entry name" value="PyrdxlP-dep_Trfase_small"/>
</dbReference>
<sequence length="389" mass="40029">MPTPDRPLARFERSLAGLARKDRLRSLGPAAGLDFTSNDYLGLAADPRLTAAVADALARGVPVGAGGSRLLRGNHPEHEALEAEAAAFFGAKRALFFGGGFNANLALVSTLPQKGDLVLYDALVHASAHEGMAAGRAETVAFAHNDVDAAAAEIARWRAAGGLGRVWLVAESVYSMDGDVAPVAGLLALADRAEGFLILDEAHATGVLGPGGRGVAAAFEGRENLVVLHTCGKALGVSGGLVTADPVLCDYLVNRARAFIYATAPSPLVAAAVRAALRILADEPERITRLARLVAFAGEGFSRLGVTPSGTPIQPVIVHDNARAVRLAARMQAAGFDLRAIRPPTVPEGSARLRVALTLNVGEADVTAMLAALAEGLRAEGLLSSGDAG</sequence>
<dbReference type="EMBL" id="JADZLT010000050">
    <property type="protein sequence ID" value="MBH0238500.1"/>
    <property type="molecule type" value="Genomic_DNA"/>
</dbReference>
<dbReference type="InterPro" id="IPR015421">
    <property type="entry name" value="PyrdxlP-dep_Trfase_major"/>
</dbReference>
<dbReference type="GO" id="GO:0030170">
    <property type="term" value="F:pyridoxal phosphate binding"/>
    <property type="evidence" value="ECO:0007669"/>
    <property type="project" value="InterPro"/>
</dbReference>
<evidence type="ECO:0000259" key="4">
    <source>
        <dbReference type="Pfam" id="PF00155"/>
    </source>
</evidence>
<dbReference type="Pfam" id="PF00155">
    <property type="entry name" value="Aminotran_1_2"/>
    <property type="match status" value="1"/>
</dbReference>
<comment type="cofactor">
    <cofactor evidence="1">
        <name>pyridoxal 5'-phosphate</name>
        <dbReference type="ChEBI" id="CHEBI:597326"/>
    </cofactor>
</comment>
<comment type="caution">
    <text evidence="5">The sequence shown here is derived from an EMBL/GenBank/DDBJ whole genome shotgun (WGS) entry which is preliminary data.</text>
</comment>
<evidence type="ECO:0000256" key="1">
    <source>
        <dbReference type="ARBA" id="ARBA00001933"/>
    </source>
</evidence>
<dbReference type="PANTHER" id="PTHR13693:SF100">
    <property type="entry name" value="8-AMINO-7-OXONONANOATE SYNTHASE"/>
    <property type="match status" value="1"/>
</dbReference>
<dbReference type="Proteomes" id="UP000631694">
    <property type="component" value="Unassembled WGS sequence"/>
</dbReference>
<evidence type="ECO:0000256" key="2">
    <source>
        <dbReference type="ARBA" id="ARBA00022679"/>
    </source>
</evidence>
<dbReference type="GO" id="GO:0008710">
    <property type="term" value="F:8-amino-7-oxononanoate synthase activity"/>
    <property type="evidence" value="ECO:0007669"/>
    <property type="project" value="TreeGrafter"/>
</dbReference>
<protein>
    <submittedName>
        <fullName evidence="5">8-amino-7-oxononanoate synthase</fullName>
    </submittedName>
</protein>